<dbReference type="Gene3D" id="2.60.40.420">
    <property type="entry name" value="Cupredoxins - blue copper proteins"/>
    <property type="match status" value="1"/>
</dbReference>
<dbReference type="GO" id="GO:0005507">
    <property type="term" value="F:copper ion binding"/>
    <property type="evidence" value="ECO:0007669"/>
    <property type="project" value="InterPro"/>
</dbReference>
<sequence length="241" mass="26809">MMVMAIPYAANIGLGPLTLADIFTILLIISAGILIWVATRAKHNMDDSSQDRYRHKMERFEKYWILVAIVSIIILNIALVGTTPQTVTANTLNSLGVSNLQTQCPYAAPGHYAAACNNVIQQDVNELLPLQNQGKIKIVVVYAGQWYWDFYTVASNGTLMAAKNLTVSPNVPIVFLLTSVDVNHDFGLYSPDGTLEFQTQVSPDYVSVFVYQFSHVGPRLVRCLEYCGPGHWTMMAEIYIE</sequence>
<reference evidence="5" key="2">
    <citation type="submission" date="2020-09" db="EMBL/GenBank/DDBJ databases">
        <authorList>
            <person name="Sun Q."/>
            <person name="Ohkuma M."/>
        </authorList>
    </citation>
    <scope>NUCLEOTIDE SEQUENCE</scope>
    <source>
        <strain evidence="5">JCM 10088</strain>
    </source>
</reference>
<dbReference type="EMBL" id="BMNL01000002">
    <property type="protein sequence ID" value="GGP20623.1"/>
    <property type="molecule type" value="Genomic_DNA"/>
</dbReference>
<keyword evidence="3" id="KW-1133">Transmembrane helix</keyword>
<dbReference type="GO" id="GO:0004129">
    <property type="term" value="F:cytochrome-c oxidase activity"/>
    <property type="evidence" value="ECO:0007669"/>
    <property type="project" value="InterPro"/>
</dbReference>
<keyword evidence="6" id="KW-1185">Reference proteome</keyword>
<dbReference type="InterPro" id="IPR008972">
    <property type="entry name" value="Cupredoxin"/>
</dbReference>
<keyword evidence="3" id="KW-0812">Transmembrane</keyword>
<dbReference type="Proteomes" id="UP000610960">
    <property type="component" value="Unassembled WGS sequence"/>
</dbReference>
<organism evidence="5 6">
    <name type="scientific">Thermocladium modestius</name>
    <dbReference type="NCBI Taxonomy" id="62609"/>
    <lineage>
        <taxon>Archaea</taxon>
        <taxon>Thermoproteota</taxon>
        <taxon>Thermoprotei</taxon>
        <taxon>Thermoproteales</taxon>
        <taxon>Thermoproteaceae</taxon>
        <taxon>Thermocladium</taxon>
    </lineage>
</organism>
<keyword evidence="2" id="KW-0186">Copper</keyword>
<evidence type="ECO:0000313" key="5">
    <source>
        <dbReference type="EMBL" id="GGP20623.1"/>
    </source>
</evidence>
<dbReference type="PROSITE" id="PS00078">
    <property type="entry name" value="COX2"/>
    <property type="match status" value="1"/>
</dbReference>
<protein>
    <recommendedName>
        <fullName evidence="4">Cytochrome oxidase subunit II copper A binding domain-containing protein</fullName>
    </recommendedName>
</protein>
<name>A0A830GWG0_9CREN</name>
<accession>A0A830GWG0</accession>
<evidence type="ECO:0000256" key="3">
    <source>
        <dbReference type="SAM" id="Phobius"/>
    </source>
</evidence>
<comment type="caution">
    <text evidence="5">The sequence shown here is derived from an EMBL/GenBank/DDBJ whole genome shotgun (WGS) entry which is preliminary data.</text>
</comment>
<keyword evidence="3" id="KW-0472">Membrane</keyword>
<dbReference type="AlphaFoldDB" id="A0A830GWG0"/>
<reference evidence="5" key="1">
    <citation type="journal article" date="2014" name="Int. J. Syst. Evol. Microbiol.">
        <title>Complete genome sequence of Corynebacterium casei LMG S-19264T (=DSM 44701T), isolated from a smear-ripened cheese.</title>
        <authorList>
            <consortium name="US DOE Joint Genome Institute (JGI-PGF)"/>
            <person name="Walter F."/>
            <person name="Albersmeier A."/>
            <person name="Kalinowski J."/>
            <person name="Ruckert C."/>
        </authorList>
    </citation>
    <scope>NUCLEOTIDE SEQUENCE</scope>
    <source>
        <strain evidence="5">JCM 10088</strain>
    </source>
</reference>
<feature type="transmembrane region" description="Helical" evidence="3">
    <location>
        <begin position="20"/>
        <end position="39"/>
    </location>
</feature>
<evidence type="ECO:0000313" key="6">
    <source>
        <dbReference type="Proteomes" id="UP000610960"/>
    </source>
</evidence>
<dbReference type="GO" id="GO:0016020">
    <property type="term" value="C:membrane"/>
    <property type="evidence" value="ECO:0007669"/>
    <property type="project" value="InterPro"/>
</dbReference>
<dbReference type="SUPFAM" id="SSF49503">
    <property type="entry name" value="Cupredoxins"/>
    <property type="match status" value="1"/>
</dbReference>
<evidence type="ECO:0000256" key="2">
    <source>
        <dbReference type="ARBA" id="ARBA00023008"/>
    </source>
</evidence>
<dbReference type="InterPro" id="IPR002429">
    <property type="entry name" value="CcO_II-like_C"/>
</dbReference>
<feature type="domain" description="Cytochrome oxidase subunit II copper A binding" evidence="4">
    <location>
        <begin position="134"/>
        <end position="241"/>
    </location>
</feature>
<dbReference type="InterPro" id="IPR001505">
    <property type="entry name" value="Copper_CuA"/>
</dbReference>
<gene>
    <name evidence="5" type="ORF">GCM10007981_09450</name>
</gene>
<evidence type="ECO:0000256" key="1">
    <source>
        <dbReference type="ARBA" id="ARBA00022723"/>
    </source>
</evidence>
<evidence type="ECO:0000259" key="4">
    <source>
        <dbReference type="PROSITE" id="PS50857"/>
    </source>
</evidence>
<dbReference type="PROSITE" id="PS50857">
    <property type="entry name" value="COX2_CUA"/>
    <property type="match status" value="1"/>
</dbReference>
<feature type="transmembrane region" description="Helical" evidence="3">
    <location>
        <begin position="60"/>
        <end position="81"/>
    </location>
</feature>
<proteinExistence type="predicted"/>
<keyword evidence="1" id="KW-0479">Metal-binding</keyword>